<evidence type="ECO:0000313" key="2">
    <source>
        <dbReference type="Proteomes" id="UP001256400"/>
    </source>
</evidence>
<proteinExistence type="predicted"/>
<geneLocation type="plasmid" evidence="1 2">
    <name>unnamed1</name>
</geneLocation>
<evidence type="ECO:0000313" key="1">
    <source>
        <dbReference type="EMBL" id="WND07194.1"/>
    </source>
</evidence>
<organism evidence="1 2">
    <name type="scientific">Acinetobacter soli</name>
    <dbReference type="NCBI Taxonomy" id="487316"/>
    <lineage>
        <taxon>Bacteria</taxon>
        <taxon>Pseudomonadati</taxon>
        <taxon>Pseudomonadota</taxon>
        <taxon>Gammaproteobacteria</taxon>
        <taxon>Moraxellales</taxon>
        <taxon>Moraxellaceae</taxon>
        <taxon>Acinetobacter</taxon>
    </lineage>
</organism>
<keyword evidence="1" id="KW-0614">Plasmid</keyword>
<sequence length="1135" mass="132632">MNKYEKLQNKVRGVIAERKNQKVFDGKSLNSSNEKLKRNINQIFMLARAELEPKNFKQFITWVKQQVECQIRDNNKYTNKSYADTAGLFVNMPEVSWDKELSWVMERLIAEAEKLNSFFQFLVEVETLAYSGDFKIIFDKLENFENKNGASLWSIQLKISFEQTFNGLAEQKKYTNSFRKIYKTGLLSYIVFFISSRNEEKTNYLKFVEDFENSLSKHKYYKEQKELTNYLRYKILGQYPQDFNDIKDLLLIEQAHSIYDLYDTFINVIQHLIMNNQIIFLQKYSKKIEQLNILDDYRIKKIIKLIKNDINANANARNYTWHELNNNPNVAKERIFIENNLVDIWGIINNAYNLYENEYYNGENLFEQTINGFLNFTKFNKTSATILNQYNKHVLNFDLLPTVKAISLIIKPLSDVKIDCHLEYDNFGLNSPTIGLEDKKIDLEKLNSNSDIHILLKTIKLLNSKNYGSSYNLLLQLDSSENIFIHNYCKHNLLKLCFLQNDTIGVLNILNSINLDFLNNYDSYIFKKIVKSIKYKDVKNIENHLDRENIIHVCLLHSDDSNLLASLRLGIKSVCNFYNVDKPSELTKLPTNFKLVNFLSEICVPNNLDMCRLKALNGSKLVIDERIEICNKLRYLDKINSDKYEHELSRLNYLKTLDEGQKVLSSSRIYVDVDAFKKWAVHEISDEISRYQDLAEILPDHNVQYLELIQGLYSNENYLSNFVPESDADLLLLNILRRCEQAFLFNSNWGLDYYLSKRIRHQSFIGRLRNELEQSQLITTKVSENGSYQDNQFWIDYLCLEHHELEDKLQKVFKNFSASFDKNLLDLKENRLHIKSPEKPDGMLILNTPSNYIPILRYIMKQDDIDSILASLIDILWGSLSHSLKITKSYINNDLSHQISTLFDNLKLNIKKQIGEHLPIINDKYLELDQKITGCNSSIQAVLIEIGNWFTRNDLEAHSTYIKPEEMIDLAISTASKSLNNINVEIENSIKVIDSTGDDFRLSLSNLPVFNDIYFILLDNVQEHSLLDNPKVISNTIFDCDNNRLEIEFINECHSRAKIKNSETVSQINAEIKSKSIIRSRQEGHSGLIKLVAAEDNDDNFSIDFGYNTDKSFRVRLVYPLIRTDFINEKIEDIK</sequence>
<protein>
    <submittedName>
        <fullName evidence="1">Uncharacterized protein</fullName>
    </submittedName>
</protein>
<dbReference type="RefSeq" id="WP_310864973.1">
    <property type="nucleotide sequence ID" value="NZ_CP134207.1"/>
</dbReference>
<accession>A0AB38Z161</accession>
<dbReference type="AlphaFoldDB" id="A0AB38Z161"/>
<dbReference type="EMBL" id="CP134207">
    <property type="protein sequence ID" value="WND07194.1"/>
    <property type="molecule type" value="Genomic_DNA"/>
</dbReference>
<gene>
    <name evidence="1" type="ORF">RHP80_16625</name>
</gene>
<name>A0AB38Z161_9GAMM</name>
<reference evidence="1" key="1">
    <citation type="submission" date="2023-09" db="EMBL/GenBank/DDBJ databases">
        <title>Acinetobacter soli.</title>
        <authorList>
            <person name="Kim B."/>
            <person name="Kim D."/>
            <person name="Park D."/>
        </authorList>
    </citation>
    <scope>NUCLEOTIDE SEQUENCE</scope>
    <source>
        <strain evidence="1">2023.05</strain>
        <plasmid evidence="1">unnamed1</plasmid>
    </source>
</reference>
<dbReference type="Proteomes" id="UP001256400">
    <property type="component" value="Plasmid unnamed1"/>
</dbReference>